<dbReference type="PANTHER" id="PTHR19229">
    <property type="entry name" value="ATP-BINDING CASSETTE TRANSPORTER SUBFAMILY A ABCA"/>
    <property type="match status" value="1"/>
</dbReference>
<dbReference type="PANTHER" id="PTHR19229:SF185">
    <property type="entry name" value="ABC TRANSPORTER DOMAIN-CONTAINING PROTEIN"/>
    <property type="match status" value="1"/>
</dbReference>
<evidence type="ECO:0000313" key="7">
    <source>
        <dbReference type="EMBL" id="CAF1262867.1"/>
    </source>
</evidence>
<dbReference type="InterPro" id="IPR026082">
    <property type="entry name" value="ABCA"/>
</dbReference>
<comment type="subcellular location">
    <subcellularLocation>
        <location evidence="1">Membrane</location>
        <topology evidence="1">Multi-pass membrane protein</topology>
    </subcellularLocation>
</comment>
<evidence type="ECO:0000256" key="1">
    <source>
        <dbReference type="ARBA" id="ARBA00004141"/>
    </source>
</evidence>
<dbReference type="GO" id="GO:0016020">
    <property type="term" value="C:membrane"/>
    <property type="evidence" value="ECO:0007669"/>
    <property type="project" value="UniProtKB-SubCell"/>
</dbReference>
<gene>
    <name evidence="7" type="ORF">VCS650_LOCUS28971</name>
</gene>
<dbReference type="AlphaFoldDB" id="A0A815AWT2"/>
<dbReference type="GO" id="GO:0005319">
    <property type="term" value="F:lipid transporter activity"/>
    <property type="evidence" value="ECO:0007669"/>
    <property type="project" value="TreeGrafter"/>
</dbReference>
<name>A0A815AWT2_9BILA</name>
<feature type="transmembrane region" description="Helical" evidence="5">
    <location>
        <begin position="283"/>
        <end position="303"/>
    </location>
</feature>
<keyword evidence="4 5" id="KW-0472">Membrane</keyword>
<reference evidence="7" key="1">
    <citation type="submission" date="2021-02" db="EMBL/GenBank/DDBJ databases">
        <authorList>
            <person name="Nowell W R."/>
        </authorList>
    </citation>
    <scope>NUCLEOTIDE SEQUENCE</scope>
</reference>
<feature type="transmembrane region" description="Helical" evidence="5">
    <location>
        <begin position="216"/>
        <end position="239"/>
    </location>
</feature>
<feature type="transmembrane region" description="Helical" evidence="5">
    <location>
        <begin position="251"/>
        <end position="276"/>
    </location>
</feature>
<dbReference type="InterPro" id="IPR024755">
    <property type="entry name" value="cpYpsA"/>
</dbReference>
<evidence type="ECO:0000256" key="2">
    <source>
        <dbReference type="ARBA" id="ARBA00022692"/>
    </source>
</evidence>
<feature type="domain" description="ABC-2 type transporter transmembrane" evidence="6">
    <location>
        <begin position="131"/>
        <end position="363"/>
    </location>
</feature>
<dbReference type="Proteomes" id="UP000663891">
    <property type="component" value="Unassembled WGS sequence"/>
</dbReference>
<feature type="non-terminal residue" evidence="7">
    <location>
        <position position="369"/>
    </location>
</feature>
<protein>
    <recommendedName>
        <fullName evidence="6">ABC-2 type transporter transmembrane domain-containing protein</fullName>
    </recommendedName>
</protein>
<evidence type="ECO:0000256" key="5">
    <source>
        <dbReference type="SAM" id="Phobius"/>
    </source>
</evidence>
<organism evidence="7 8">
    <name type="scientific">Adineta steineri</name>
    <dbReference type="NCBI Taxonomy" id="433720"/>
    <lineage>
        <taxon>Eukaryota</taxon>
        <taxon>Metazoa</taxon>
        <taxon>Spiralia</taxon>
        <taxon>Gnathifera</taxon>
        <taxon>Rotifera</taxon>
        <taxon>Eurotatoria</taxon>
        <taxon>Bdelloidea</taxon>
        <taxon>Adinetida</taxon>
        <taxon>Adinetidae</taxon>
        <taxon>Adineta</taxon>
    </lineage>
</organism>
<keyword evidence="3 5" id="KW-1133">Transmembrane helix</keyword>
<dbReference type="SUPFAM" id="SSF102405">
    <property type="entry name" value="MCP/YpsA-like"/>
    <property type="match status" value="1"/>
</dbReference>
<dbReference type="Pfam" id="PF12694">
    <property type="entry name" value="cpYpsA"/>
    <property type="match status" value="1"/>
</dbReference>
<dbReference type="Gene3D" id="3.40.50.450">
    <property type="match status" value="1"/>
</dbReference>
<accession>A0A815AWT2</accession>
<evidence type="ECO:0000256" key="3">
    <source>
        <dbReference type="ARBA" id="ARBA00022989"/>
    </source>
</evidence>
<evidence type="ECO:0000259" key="6">
    <source>
        <dbReference type="Pfam" id="PF12698"/>
    </source>
</evidence>
<evidence type="ECO:0000256" key="4">
    <source>
        <dbReference type="ARBA" id="ARBA00023136"/>
    </source>
</evidence>
<proteinExistence type="predicted"/>
<feature type="non-terminal residue" evidence="7">
    <location>
        <position position="1"/>
    </location>
</feature>
<dbReference type="InterPro" id="IPR013525">
    <property type="entry name" value="ABC2_TM"/>
</dbReference>
<sequence length="369" mass="42270">MLKKIISGGQTGVDRAALDVAIELNYQYGGWCPRGRKAEDGMIDPIKYANLQETSTDDYSQRTEYNVRDSDGTLIIIIGDNDSLPTHIRFKIRMALDYVDNTFQTADKYFSYAPRVSAPTSTKYHSYLFIYLQNALERAIIYAQTGRNISYGIQTQQMPYPCWINDKFSNAISRMLPLFMVLSWIFTVSMNVKDIVHEKEKRLKEIMRIMGLNDSVHWFTWFILCTATMLLIAFFLILLLKFGKITQFSSFSVLLVFFISYTFATITQCFLISVLFNRANLAACGAGIIYFVLYLPYTILISYDTQVKIWQKAIACLSSTVAFGVGCDYIARFEGMVEGIQWSNINRGVKPNDNFTFLYCIIMMLIDSV</sequence>
<dbReference type="OrthoDB" id="2379830at2759"/>
<dbReference type="Pfam" id="PF12698">
    <property type="entry name" value="ABC2_membrane_3"/>
    <property type="match status" value="1"/>
</dbReference>
<dbReference type="EMBL" id="CAJNON010000438">
    <property type="protein sequence ID" value="CAF1262867.1"/>
    <property type="molecule type" value="Genomic_DNA"/>
</dbReference>
<comment type="caution">
    <text evidence="7">The sequence shown here is derived from an EMBL/GenBank/DDBJ whole genome shotgun (WGS) entry which is preliminary data.</text>
</comment>
<evidence type="ECO:0000313" key="8">
    <source>
        <dbReference type="Proteomes" id="UP000663891"/>
    </source>
</evidence>
<keyword evidence="2 5" id="KW-0812">Transmembrane</keyword>
<dbReference type="GO" id="GO:0140359">
    <property type="term" value="F:ABC-type transporter activity"/>
    <property type="evidence" value="ECO:0007669"/>
    <property type="project" value="InterPro"/>
</dbReference>